<name>A0A177SD70_PSEPU</name>
<gene>
    <name evidence="2" type="ORF">AYO28_03090</name>
</gene>
<reference evidence="2 3" key="1">
    <citation type="submission" date="2016-03" db="EMBL/GenBank/DDBJ databases">
        <title>Draft Genome Assembly of Pseudomonas putida strain CBF10-2.</title>
        <authorList>
            <person name="Iyer R.S."/>
            <person name="Damania A."/>
        </authorList>
    </citation>
    <scope>NUCLEOTIDE SEQUENCE [LARGE SCALE GENOMIC DNA]</scope>
    <source>
        <strain evidence="2 3">CBF10-2</strain>
    </source>
</reference>
<organism evidence="2 3">
    <name type="scientific">Pseudomonas putida</name>
    <name type="common">Arthrobacter siderocapsulatus</name>
    <dbReference type="NCBI Taxonomy" id="303"/>
    <lineage>
        <taxon>Bacteria</taxon>
        <taxon>Pseudomonadati</taxon>
        <taxon>Pseudomonadota</taxon>
        <taxon>Gammaproteobacteria</taxon>
        <taxon>Pseudomonadales</taxon>
        <taxon>Pseudomonadaceae</taxon>
        <taxon>Pseudomonas</taxon>
    </lineage>
</organism>
<evidence type="ECO:0008006" key="4">
    <source>
        <dbReference type="Google" id="ProtNLM"/>
    </source>
</evidence>
<sequence>MHITDTVSLGDTKLSDSGYLEAFALTARTGIQQYLGVEVGRPDLKVVNVYRDEKEVFSKRSLESFSKIPMTNDHPAQPVTSANWKQVAVGTTGDEVLRDGEYLKIGLKITDGDAVSAVQAGKRELSVGYSCELVWEDGIAPDGTAYQAKQTNIIADHIAIVQRGRAGSRASIGDSWPQHTPTPEEKPMTLKTVTVDGIPVEVTDQGAIVIATLQGRLTDAASKLSTAETAHAAAIAAKDADLAKKDAEIDGLKAKQVTDAQLDERVKARGDLIAKAKTISDADYSGKSDAEIRKAAVVSKLGDAAIAGKSEAYIDARFDMLVEDAATDPVRQHFRNKDHKPQNVHDNGQDAYEQRLQDAWKGGAK</sequence>
<feature type="region of interest" description="Disordered" evidence="1">
    <location>
        <begin position="332"/>
        <end position="351"/>
    </location>
</feature>
<dbReference type="RefSeq" id="WP_064304665.1">
    <property type="nucleotide sequence ID" value="NZ_LUCV01000049.1"/>
</dbReference>
<evidence type="ECO:0000313" key="3">
    <source>
        <dbReference type="Proteomes" id="UP000077752"/>
    </source>
</evidence>
<protein>
    <recommendedName>
        <fullName evidence="4">DUF2213 domain-containing protein</fullName>
    </recommendedName>
</protein>
<dbReference type="Proteomes" id="UP000077752">
    <property type="component" value="Unassembled WGS sequence"/>
</dbReference>
<proteinExistence type="predicted"/>
<dbReference type="AlphaFoldDB" id="A0A177SD70"/>
<comment type="caution">
    <text evidence="2">The sequence shown here is derived from an EMBL/GenBank/DDBJ whole genome shotgun (WGS) entry which is preliminary data.</text>
</comment>
<dbReference type="Pfam" id="PF09979">
    <property type="entry name" value="DUF2213"/>
    <property type="match status" value="1"/>
</dbReference>
<dbReference type="InterPro" id="IPR016913">
    <property type="entry name" value="UCP029215"/>
</dbReference>
<evidence type="ECO:0000256" key="1">
    <source>
        <dbReference type="SAM" id="MobiDB-lite"/>
    </source>
</evidence>
<dbReference type="EMBL" id="LUCV01000049">
    <property type="protein sequence ID" value="OAI84881.1"/>
    <property type="molecule type" value="Genomic_DNA"/>
</dbReference>
<dbReference type="PIRSF" id="PIRSF029215">
    <property type="entry name" value="UCP029215"/>
    <property type="match status" value="1"/>
</dbReference>
<evidence type="ECO:0000313" key="2">
    <source>
        <dbReference type="EMBL" id="OAI84881.1"/>
    </source>
</evidence>
<accession>A0A177SD70</accession>